<dbReference type="SUPFAM" id="SSF103473">
    <property type="entry name" value="MFS general substrate transporter"/>
    <property type="match status" value="1"/>
</dbReference>
<evidence type="ECO:0000256" key="6">
    <source>
        <dbReference type="SAM" id="Phobius"/>
    </source>
</evidence>
<dbReference type="OrthoDB" id="8904098at2759"/>
<dbReference type="GO" id="GO:0016020">
    <property type="term" value="C:membrane"/>
    <property type="evidence" value="ECO:0007669"/>
    <property type="project" value="UniProtKB-SubCell"/>
</dbReference>
<dbReference type="InterPro" id="IPR000109">
    <property type="entry name" value="POT_fam"/>
</dbReference>
<evidence type="ECO:0000313" key="7">
    <source>
        <dbReference type="EMBL" id="KAF3973928.1"/>
    </source>
</evidence>
<comment type="similarity">
    <text evidence="2">Belongs to the major facilitator superfamily. Proton-dependent oligopeptide transporter (POT/PTR) (TC 2.A.17) family.</text>
</comment>
<dbReference type="Proteomes" id="UP000737018">
    <property type="component" value="Unassembled WGS sequence"/>
</dbReference>
<dbReference type="PANTHER" id="PTHR11654">
    <property type="entry name" value="OLIGOPEPTIDE TRANSPORTER-RELATED"/>
    <property type="match status" value="1"/>
</dbReference>
<comment type="subcellular location">
    <subcellularLocation>
        <location evidence="1">Membrane</location>
        <topology evidence="1">Multi-pass membrane protein</topology>
    </subcellularLocation>
</comment>
<keyword evidence="5 6" id="KW-0472">Membrane</keyword>
<dbReference type="EMBL" id="JRKL02000198">
    <property type="protein sequence ID" value="KAF3973928.1"/>
    <property type="molecule type" value="Genomic_DNA"/>
</dbReference>
<comment type="caution">
    <text evidence="7">The sequence shown here is derived from an EMBL/GenBank/DDBJ whole genome shotgun (WGS) entry which is preliminary data.</text>
</comment>
<evidence type="ECO:0000256" key="5">
    <source>
        <dbReference type="ARBA" id="ARBA00023136"/>
    </source>
</evidence>
<evidence type="ECO:0000256" key="3">
    <source>
        <dbReference type="ARBA" id="ARBA00022692"/>
    </source>
</evidence>
<dbReference type="Pfam" id="PF00854">
    <property type="entry name" value="PTR2"/>
    <property type="match status" value="1"/>
</dbReference>
<keyword evidence="3 6" id="KW-0812">Transmembrane</keyword>
<feature type="transmembrane region" description="Helical" evidence="6">
    <location>
        <begin position="385"/>
        <end position="409"/>
    </location>
</feature>
<dbReference type="AlphaFoldDB" id="A0A8J4S1H8"/>
<keyword evidence="4 6" id="KW-1133">Transmembrane helix</keyword>
<keyword evidence="8" id="KW-1185">Reference proteome</keyword>
<reference evidence="7" key="1">
    <citation type="submission" date="2020-03" db="EMBL/GenBank/DDBJ databases">
        <title>Castanea mollissima Vanexum genome sequencing.</title>
        <authorList>
            <person name="Staton M."/>
        </authorList>
    </citation>
    <scope>NUCLEOTIDE SEQUENCE</scope>
    <source>
        <tissue evidence="7">Leaf</tissue>
    </source>
</reference>
<feature type="transmembrane region" description="Helical" evidence="6">
    <location>
        <begin position="430"/>
        <end position="452"/>
    </location>
</feature>
<feature type="transmembrane region" description="Helical" evidence="6">
    <location>
        <begin position="260"/>
        <end position="284"/>
    </location>
</feature>
<protein>
    <recommendedName>
        <fullName evidence="9">Protein NRT1/ PTR FAMILY 1.2-like</fullName>
    </recommendedName>
</protein>
<accession>A0A8J4S1H8</accession>
<dbReference type="InterPro" id="IPR036259">
    <property type="entry name" value="MFS_trans_sf"/>
</dbReference>
<feature type="transmembrane region" description="Helical" evidence="6">
    <location>
        <begin position="345"/>
        <end position="365"/>
    </location>
</feature>
<feature type="transmembrane region" description="Helical" evidence="6">
    <location>
        <begin position="12"/>
        <end position="39"/>
    </location>
</feature>
<feature type="transmembrane region" description="Helical" evidence="6">
    <location>
        <begin position="108"/>
        <end position="128"/>
    </location>
</feature>
<feature type="transmembrane region" description="Helical" evidence="6">
    <location>
        <begin position="59"/>
        <end position="77"/>
    </location>
</feature>
<evidence type="ECO:0000256" key="2">
    <source>
        <dbReference type="ARBA" id="ARBA00005982"/>
    </source>
</evidence>
<evidence type="ECO:0000313" key="8">
    <source>
        <dbReference type="Proteomes" id="UP000737018"/>
    </source>
</evidence>
<feature type="transmembrane region" description="Helical" evidence="6">
    <location>
        <begin position="304"/>
        <end position="324"/>
    </location>
</feature>
<name>A0A8J4S1H8_9ROSI</name>
<gene>
    <name evidence="7" type="ORF">CMV_002694</name>
</gene>
<organism evidence="7 8">
    <name type="scientific">Castanea mollissima</name>
    <name type="common">Chinese chestnut</name>
    <dbReference type="NCBI Taxonomy" id="60419"/>
    <lineage>
        <taxon>Eukaryota</taxon>
        <taxon>Viridiplantae</taxon>
        <taxon>Streptophyta</taxon>
        <taxon>Embryophyta</taxon>
        <taxon>Tracheophyta</taxon>
        <taxon>Spermatophyta</taxon>
        <taxon>Magnoliopsida</taxon>
        <taxon>eudicotyledons</taxon>
        <taxon>Gunneridae</taxon>
        <taxon>Pentapetalae</taxon>
        <taxon>rosids</taxon>
        <taxon>fabids</taxon>
        <taxon>Fagales</taxon>
        <taxon>Fagaceae</taxon>
        <taxon>Castanea</taxon>
    </lineage>
</organism>
<evidence type="ECO:0000256" key="1">
    <source>
        <dbReference type="ARBA" id="ARBA00004141"/>
    </source>
</evidence>
<sequence>MPLFGAFLADSYLGRFLTIALGSIASLLGMLLLCLTAMIPEARPPPCNPFATHSCKSPTSAQMTLLISSFAIMSIGAGGTRPSLSILIAFTGIVYIQDHLGWKVGFGVPTILMFLSAFFFFLASPLYVMKKPSKSIFTSFLQVLVAAYRKRKFPLPHTDLSYKWYYQKGSKLVLPTNKLWFLNRACIIRNTGKEMAPNASAASDPWNFCTIEQVEELKALIKVLPLWSTGIMVSISTTQSSFPLLQAKSMNRHITSSFKIPAASFGLFSIVALIVWVALYYRVVIPLASKIKGKPMWLGAKQRMGIGVFLSCLAMVVSANVEKIRRGRAIQEGFMNNANEDSQMSALWLVPQYCLIGLAEAFNAIGQIEFYYAELPKSMSSIAMALFQLGMGFASLTASVIVSTVNKITSSGGKDSWVSKNIDKGHYDKYYWLLAVLSFINLLYFFVCSWIYGPAGIELVSEIKDGQIGE</sequence>
<evidence type="ECO:0008006" key="9">
    <source>
        <dbReference type="Google" id="ProtNLM"/>
    </source>
</evidence>
<dbReference type="Gene3D" id="1.20.1250.20">
    <property type="entry name" value="MFS general substrate transporter like domains"/>
    <property type="match status" value="2"/>
</dbReference>
<dbReference type="GO" id="GO:0022857">
    <property type="term" value="F:transmembrane transporter activity"/>
    <property type="evidence" value="ECO:0007669"/>
    <property type="project" value="InterPro"/>
</dbReference>
<proteinExistence type="inferred from homology"/>
<evidence type="ECO:0000256" key="4">
    <source>
        <dbReference type="ARBA" id="ARBA00022989"/>
    </source>
</evidence>